<dbReference type="HOGENOM" id="CLU_731632_0_0_1"/>
<protein>
    <submittedName>
        <fullName evidence="7">PEK protein kinase</fullName>
    </submittedName>
</protein>
<keyword evidence="2" id="KW-0547">Nucleotide-binding</keyword>
<dbReference type="GO" id="GO:0005634">
    <property type="term" value="C:nucleus"/>
    <property type="evidence" value="ECO:0007669"/>
    <property type="project" value="TreeGrafter"/>
</dbReference>
<dbReference type="InParanoid" id="J9DP48"/>
<reference evidence="7 8" key="1">
    <citation type="submission" date="2011-08" db="EMBL/GenBank/DDBJ databases">
        <authorList>
            <person name="Liu Z.J."/>
            <person name="Shi F.L."/>
            <person name="Lu J.Q."/>
            <person name="Li M."/>
            <person name="Wang Z.L."/>
        </authorList>
    </citation>
    <scope>NUCLEOTIDE SEQUENCE [LARGE SCALE GENOMIC DNA]</scope>
    <source>
        <strain evidence="7 8">USNM 41457</strain>
    </source>
</reference>
<keyword evidence="4" id="KW-0067">ATP-binding</keyword>
<evidence type="ECO:0000313" key="8">
    <source>
        <dbReference type="Proteomes" id="UP000003163"/>
    </source>
</evidence>
<dbReference type="InterPro" id="IPR008271">
    <property type="entry name" value="Ser/Thr_kinase_AS"/>
</dbReference>
<evidence type="ECO:0000256" key="5">
    <source>
        <dbReference type="ARBA" id="ARBA00037982"/>
    </source>
</evidence>
<dbReference type="InterPro" id="IPR050339">
    <property type="entry name" value="CC_SR_Kinase"/>
</dbReference>
<name>J9DP48_EDHAE</name>
<dbReference type="SUPFAM" id="SSF56112">
    <property type="entry name" value="Protein kinase-like (PK-like)"/>
    <property type="match status" value="1"/>
</dbReference>
<dbReference type="SMART" id="SM00220">
    <property type="entry name" value="S_TKc"/>
    <property type="match status" value="1"/>
</dbReference>
<proteinExistence type="inferred from homology"/>
<feature type="domain" description="Protein kinase" evidence="6">
    <location>
        <begin position="14"/>
        <end position="360"/>
    </location>
</feature>
<reference evidence="8" key="2">
    <citation type="submission" date="2015-07" db="EMBL/GenBank/DDBJ databases">
        <title>Contrasting host-pathogen interactions and genome evolution in two generalist and specialist microsporidian pathogens of mosquitoes.</title>
        <authorList>
            <consortium name="The Broad Institute Genomics Platform"/>
            <consortium name="The Broad Institute Genome Sequencing Center for Infectious Disease"/>
            <person name="Cuomo C.A."/>
            <person name="Sanscrainte N.D."/>
            <person name="Goldberg J.M."/>
            <person name="Heiman D."/>
            <person name="Young S."/>
            <person name="Zeng Q."/>
            <person name="Becnel J.J."/>
            <person name="Birren B.W."/>
        </authorList>
    </citation>
    <scope>NUCLEOTIDE SEQUENCE [LARGE SCALE GENOMIC DNA]</scope>
    <source>
        <strain evidence="8">USNM 41457</strain>
    </source>
</reference>
<gene>
    <name evidence="7" type="ORF">EDEG_01410</name>
</gene>
<evidence type="ECO:0000259" key="6">
    <source>
        <dbReference type="PROSITE" id="PS50011"/>
    </source>
</evidence>
<keyword evidence="1" id="KW-0808">Transferase</keyword>
<dbReference type="EMBL" id="AFBI03000020">
    <property type="protein sequence ID" value="EJW04325.1"/>
    <property type="molecule type" value="Genomic_DNA"/>
</dbReference>
<dbReference type="InterPro" id="IPR000719">
    <property type="entry name" value="Prot_kinase_dom"/>
</dbReference>
<organism evidence="7 8">
    <name type="scientific">Edhazardia aedis (strain USNM 41457)</name>
    <name type="common">Microsporidian parasite</name>
    <dbReference type="NCBI Taxonomy" id="1003232"/>
    <lineage>
        <taxon>Eukaryota</taxon>
        <taxon>Fungi</taxon>
        <taxon>Fungi incertae sedis</taxon>
        <taxon>Microsporidia</taxon>
        <taxon>Edhazardia</taxon>
    </lineage>
</organism>
<dbReference type="GO" id="GO:0004672">
    <property type="term" value="F:protein kinase activity"/>
    <property type="evidence" value="ECO:0007669"/>
    <property type="project" value="InterPro"/>
</dbReference>
<dbReference type="PROSITE" id="PS50011">
    <property type="entry name" value="PROTEIN_KINASE_DOM"/>
    <property type="match status" value="1"/>
</dbReference>
<dbReference type="Gene3D" id="1.10.510.10">
    <property type="entry name" value="Transferase(Phosphotransferase) domain 1"/>
    <property type="match status" value="1"/>
</dbReference>
<evidence type="ECO:0000313" key="7">
    <source>
        <dbReference type="EMBL" id="EJW04325.1"/>
    </source>
</evidence>
<dbReference type="GO" id="GO:0005524">
    <property type="term" value="F:ATP binding"/>
    <property type="evidence" value="ECO:0007669"/>
    <property type="project" value="UniProtKB-KW"/>
</dbReference>
<comment type="similarity">
    <text evidence="5">Belongs to the protein kinase superfamily. Ser/Thr protein kinase family. GCN2 subfamily.</text>
</comment>
<dbReference type="Gene3D" id="3.30.200.20">
    <property type="entry name" value="Phosphorylase Kinase, domain 1"/>
    <property type="match status" value="1"/>
</dbReference>
<dbReference type="VEuPathDB" id="MicrosporidiaDB:EDEG_01410"/>
<dbReference type="PANTHER" id="PTHR11042">
    <property type="entry name" value="EUKARYOTIC TRANSLATION INITIATION FACTOR 2-ALPHA KINASE EIF2-ALPHA KINASE -RELATED"/>
    <property type="match status" value="1"/>
</dbReference>
<dbReference type="OMA" id="EMELCDF"/>
<dbReference type="Proteomes" id="UP000003163">
    <property type="component" value="Unassembled WGS sequence"/>
</dbReference>
<evidence type="ECO:0000256" key="3">
    <source>
        <dbReference type="ARBA" id="ARBA00022777"/>
    </source>
</evidence>
<comment type="caution">
    <text evidence="7">The sequence shown here is derived from an EMBL/GenBank/DDBJ whole genome shotgun (WGS) entry which is preliminary data.</text>
</comment>
<dbReference type="OrthoDB" id="2191713at2759"/>
<evidence type="ECO:0000256" key="1">
    <source>
        <dbReference type="ARBA" id="ARBA00022679"/>
    </source>
</evidence>
<dbReference type="STRING" id="1003232.J9DP48"/>
<keyword evidence="3 7" id="KW-0418">Kinase</keyword>
<keyword evidence="8" id="KW-1185">Reference proteome</keyword>
<evidence type="ECO:0000256" key="4">
    <source>
        <dbReference type="ARBA" id="ARBA00022840"/>
    </source>
</evidence>
<accession>J9DP48</accession>
<dbReference type="AlphaFoldDB" id="J9DP48"/>
<dbReference type="Pfam" id="PF00069">
    <property type="entry name" value="Pkinase"/>
    <property type="match status" value="1"/>
</dbReference>
<dbReference type="FunCoup" id="J9DP48">
    <property type="interactions" value="89"/>
</dbReference>
<sequence length="378" mass="44006">MEEQGFKENFNRTYEVLGICGKGAYGTIYKIQDRSTKKLFALKEIKYNENEYKELTNISLLPSHYNIRKYQTFHIGSRIDSLQNLLKKNSNKFREDQIKSSGSKKTKRTNLGNVLFSNSTDLKSIRPCSPILFARKAKNIKDEVKKHNRKYIYIISDFCKLTLRKFIDLRNQIINNERSLSSTPLIVQKGLIVEDNKISINRPFITCLFTDIVRGIRFLHDNNIMHRDLKPDNIFFENDYQNVPKIGDFGSIKFCKQSSQDFSLFTINIGTTTYNAPEISSSFYNKNIDVYSLGLIYFELICPFKTEIERVYAFEKLRNNGKILSGLKSNFDAECDVIEQCLVHNPVVRPTSKKLFHNVFNFNVKRDNDKSFFLKNSA</sequence>
<dbReference type="InterPro" id="IPR011009">
    <property type="entry name" value="Kinase-like_dom_sf"/>
</dbReference>
<dbReference type="PROSITE" id="PS00108">
    <property type="entry name" value="PROTEIN_KINASE_ST"/>
    <property type="match status" value="1"/>
</dbReference>
<dbReference type="GO" id="GO:0005737">
    <property type="term" value="C:cytoplasm"/>
    <property type="evidence" value="ECO:0007669"/>
    <property type="project" value="TreeGrafter"/>
</dbReference>
<evidence type="ECO:0000256" key="2">
    <source>
        <dbReference type="ARBA" id="ARBA00022741"/>
    </source>
</evidence>